<dbReference type="PANTHER" id="PTHR12631:SF8">
    <property type="entry name" value="ALPHA-L-IDURONIDASE"/>
    <property type="match status" value="1"/>
</dbReference>
<dbReference type="Gene3D" id="3.20.20.80">
    <property type="entry name" value="Glycosidases"/>
    <property type="match status" value="1"/>
</dbReference>
<keyword evidence="3" id="KW-0326">Glycosidase</keyword>
<protein>
    <recommendedName>
        <fullName evidence="6">Glycosyl hydrolases family 39 N-terminal catalytic domain-containing protein</fullName>
    </recommendedName>
</protein>
<evidence type="ECO:0000256" key="2">
    <source>
        <dbReference type="ARBA" id="ARBA00022801"/>
    </source>
</evidence>
<feature type="domain" description="Glycosyl hydrolases family 39 N-terminal catalytic" evidence="6">
    <location>
        <begin position="168"/>
        <end position="334"/>
    </location>
</feature>
<dbReference type="EMBL" id="JAXCGZ010011354">
    <property type="protein sequence ID" value="KAK7075162.1"/>
    <property type="molecule type" value="Genomic_DNA"/>
</dbReference>
<proteinExistence type="inferred from homology"/>
<dbReference type="Proteomes" id="UP001381693">
    <property type="component" value="Unassembled WGS sequence"/>
</dbReference>
<keyword evidence="8" id="KW-1185">Reference proteome</keyword>
<dbReference type="InterPro" id="IPR049166">
    <property type="entry name" value="GH39_cat"/>
</dbReference>
<dbReference type="GO" id="GO:0003940">
    <property type="term" value="F:L-iduronidase activity"/>
    <property type="evidence" value="ECO:0007669"/>
    <property type="project" value="TreeGrafter"/>
</dbReference>
<accession>A0AAN8X016</accession>
<dbReference type="Pfam" id="PF01229">
    <property type="entry name" value="Glyco_hydro_39"/>
    <property type="match status" value="1"/>
</dbReference>
<evidence type="ECO:0000259" key="6">
    <source>
        <dbReference type="Pfam" id="PF01229"/>
    </source>
</evidence>
<dbReference type="PRINTS" id="PR00745">
    <property type="entry name" value="GLHYDRLASE39"/>
</dbReference>
<dbReference type="InterPro" id="IPR017853">
    <property type="entry name" value="GH"/>
</dbReference>
<evidence type="ECO:0000256" key="5">
    <source>
        <dbReference type="SAM" id="MobiDB-lite"/>
    </source>
</evidence>
<dbReference type="GO" id="GO:0005975">
    <property type="term" value="P:carbohydrate metabolic process"/>
    <property type="evidence" value="ECO:0007669"/>
    <property type="project" value="InterPro"/>
</dbReference>
<dbReference type="AlphaFoldDB" id="A0AAN8X016"/>
<name>A0AAN8X016_HALRR</name>
<dbReference type="PANTHER" id="PTHR12631">
    <property type="entry name" value="ALPHA-L-IDURONIDASE"/>
    <property type="match status" value="1"/>
</dbReference>
<feature type="region of interest" description="Disordered" evidence="5">
    <location>
        <begin position="128"/>
        <end position="150"/>
    </location>
</feature>
<feature type="active site" description="Proton donor" evidence="4">
    <location>
        <position position="309"/>
    </location>
</feature>
<evidence type="ECO:0000313" key="7">
    <source>
        <dbReference type="EMBL" id="KAK7075162.1"/>
    </source>
</evidence>
<sequence length="340" mass="39986">MITWKDYLSVILLFTNNYCDTRRSKISYNDKLYSNGGHEVGRNTIIINNPSYTLNYIPYEVQFGKRIFRDYPNEVYAYDNLPKMPSNNRIVNKNTKNVPLKTLDSQQVLKKLYQDRTENVNYFSHGQRPRFESSKHENNNGNMRSVQQQRQDFEKVTEVEVKISGHILGNFQHIWRSTGLCPPDPHSEADKFLASQDEVMNLAMIGSLANNGIAQVRIHWLLDLVNVKLEHAEIIYNFAHLDQLMDVLRQFDLKPGFEIMGNPANIFTNFENATQVQWWRELVAEIAQRYVDKYGLEWVSSWNWESWNEPDHHDFDSLNFTLPGKCFLYSQQSKEMHFCI</sequence>
<dbReference type="InterPro" id="IPR051923">
    <property type="entry name" value="Glycosyl_Hydrolase_39"/>
</dbReference>
<evidence type="ECO:0000313" key="8">
    <source>
        <dbReference type="Proteomes" id="UP001381693"/>
    </source>
</evidence>
<reference evidence="7 8" key="1">
    <citation type="submission" date="2023-11" db="EMBL/GenBank/DDBJ databases">
        <title>Halocaridina rubra genome assembly.</title>
        <authorList>
            <person name="Smith C."/>
        </authorList>
    </citation>
    <scope>NUCLEOTIDE SEQUENCE [LARGE SCALE GENOMIC DNA]</scope>
    <source>
        <strain evidence="7">EP-1</strain>
        <tissue evidence="7">Whole</tissue>
    </source>
</reference>
<feature type="compositionally biased region" description="Polar residues" evidence="5">
    <location>
        <begin position="139"/>
        <end position="150"/>
    </location>
</feature>
<dbReference type="InterPro" id="IPR000514">
    <property type="entry name" value="Glyco_hydro_39"/>
</dbReference>
<evidence type="ECO:0000256" key="4">
    <source>
        <dbReference type="PIRSR" id="PIRSR600514-1"/>
    </source>
</evidence>
<feature type="compositionally biased region" description="Basic and acidic residues" evidence="5">
    <location>
        <begin position="129"/>
        <end position="138"/>
    </location>
</feature>
<organism evidence="7 8">
    <name type="scientific">Halocaridina rubra</name>
    <name type="common">Hawaiian red shrimp</name>
    <dbReference type="NCBI Taxonomy" id="373956"/>
    <lineage>
        <taxon>Eukaryota</taxon>
        <taxon>Metazoa</taxon>
        <taxon>Ecdysozoa</taxon>
        <taxon>Arthropoda</taxon>
        <taxon>Crustacea</taxon>
        <taxon>Multicrustacea</taxon>
        <taxon>Malacostraca</taxon>
        <taxon>Eumalacostraca</taxon>
        <taxon>Eucarida</taxon>
        <taxon>Decapoda</taxon>
        <taxon>Pleocyemata</taxon>
        <taxon>Caridea</taxon>
        <taxon>Atyoidea</taxon>
        <taxon>Atyidae</taxon>
        <taxon>Halocaridina</taxon>
    </lineage>
</organism>
<comment type="caution">
    <text evidence="7">The sequence shown here is derived from an EMBL/GenBank/DDBJ whole genome shotgun (WGS) entry which is preliminary data.</text>
</comment>
<evidence type="ECO:0000256" key="3">
    <source>
        <dbReference type="ARBA" id="ARBA00023295"/>
    </source>
</evidence>
<keyword evidence="2" id="KW-0378">Hydrolase</keyword>
<gene>
    <name evidence="7" type="ORF">SK128_013366</name>
</gene>
<dbReference type="SUPFAM" id="SSF51445">
    <property type="entry name" value="(Trans)glycosidases"/>
    <property type="match status" value="1"/>
</dbReference>
<evidence type="ECO:0000256" key="1">
    <source>
        <dbReference type="ARBA" id="ARBA00008875"/>
    </source>
</evidence>
<comment type="similarity">
    <text evidence="1">Belongs to the glycosyl hydrolase 39 family.</text>
</comment>